<sequence length="302" mass="34008">MKMRKFSIFLFLSVLFLLVAINPVLAAKVTVFTPLKEDMSAMELRKQALSEGFAQAIMEEAQRMLSSKLGAERAELFRQYLVNHGRPYVQGYKILSSKVVEGGLDMSLDVRVNRRSLRDGLKHMGIVSTLETSQPASVIWPSSIKEEDLLRLQGLMLLTGLESAGDVFPAFTLEKTAEGTYKGHLVVEDREWVSINKDMAVVWFDLWSKYFSRTQKTAAKGPSELLTISGWFSPDGVLEFDRVLKKWDGAVQNVKLVDMDMQASGVGATWGMSVTDHERLNMLLTSFLPQRGLSFHLHQEDK</sequence>
<accession>A0ABN6ENV4</accession>
<evidence type="ECO:0000313" key="2">
    <source>
        <dbReference type="Proteomes" id="UP001053296"/>
    </source>
</evidence>
<gene>
    <name evidence="1" type="ORF">PSDVSF_02460</name>
</gene>
<name>A0ABN6ENV4_9BACT</name>
<protein>
    <recommendedName>
        <fullName evidence="3">Lipoprotein</fullName>
    </recommendedName>
</protein>
<reference evidence="1" key="1">
    <citation type="journal article" date="2022" name="Arch. Microbiol.">
        <title>Pseudodesulfovibrio sediminis sp. nov., a mesophilic and neutrophilic sulfate-reducing bacterium isolated from sediment of a brackish lake.</title>
        <authorList>
            <person name="Takahashi A."/>
            <person name="Kojima H."/>
            <person name="Watanabe M."/>
            <person name="Fukui M."/>
        </authorList>
    </citation>
    <scope>NUCLEOTIDE SEQUENCE</scope>
    <source>
        <strain evidence="1">SF6</strain>
    </source>
</reference>
<proteinExistence type="predicted"/>
<keyword evidence="2" id="KW-1185">Reference proteome</keyword>
<organism evidence="1 2">
    <name type="scientific">Pseudodesulfovibrio sediminis</name>
    <dbReference type="NCBI Taxonomy" id="2810563"/>
    <lineage>
        <taxon>Bacteria</taxon>
        <taxon>Pseudomonadati</taxon>
        <taxon>Thermodesulfobacteriota</taxon>
        <taxon>Desulfovibrionia</taxon>
        <taxon>Desulfovibrionales</taxon>
        <taxon>Desulfovibrionaceae</taxon>
    </lineage>
</organism>
<dbReference type="RefSeq" id="WP_229592793.1">
    <property type="nucleotide sequence ID" value="NZ_AP024485.1"/>
</dbReference>
<evidence type="ECO:0008006" key="3">
    <source>
        <dbReference type="Google" id="ProtNLM"/>
    </source>
</evidence>
<dbReference type="EMBL" id="AP024485">
    <property type="protein sequence ID" value="BCS87004.1"/>
    <property type="molecule type" value="Genomic_DNA"/>
</dbReference>
<evidence type="ECO:0000313" key="1">
    <source>
        <dbReference type="EMBL" id="BCS87004.1"/>
    </source>
</evidence>
<dbReference type="Proteomes" id="UP001053296">
    <property type="component" value="Chromosome"/>
</dbReference>